<dbReference type="GO" id="GO:0004865">
    <property type="term" value="F:protein serine/threonine phosphatase inhibitor activity"/>
    <property type="evidence" value="ECO:0007669"/>
    <property type="project" value="UniProtKB-UniRule"/>
</dbReference>
<sequence>MSNPTTMATQTANPSPGSSVLEIRPQPVLRLSAPSGTLRLRAEPAERRHIQWAEDVVDNEGMGKKSSKVCCIYHKQRPIDESSDESSSDSSDSDSDSELDNSRARPVGGRRLGQPHGRRPHDHDHDHEHKHDHDHDHDEGPSDKPEKRARPRRKPSPNAYERMPKQRK</sequence>
<dbReference type="PANTHER" id="PTHR20835:SF0">
    <property type="entry name" value="E3 UBIQUITIN-PROTEIN LIGASE PPP1R11"/>
    <property type="match status" value="1"/>
</dbReference>
<name>A0A6A6J117_9PLEO</name>
<dbReference type="RefSeq" id="XP_033691340.1">
    <property type="nucleotide sequence ID" value="XM_033820524.1"/>
</dbReference>
<dbReference type="GO" id="GO:0005634">
    <property type="term" value="C:nucleus"/>
    <property type="evidence" value="ECO:0007669"/>
    <property type="project" value="UniProtKB-SubCell"/>
</dbReference>
<feature type="compositionally biased region" description="Polar residues" evidence="4">
    <location>
        <begin position="1"/>
        <end position="18"/>
    </location>
</feature>
<dbReference type="GO" id="GO:0008157">
    <property type="term" value="F:protein phosphatase 1 binding"/>
    <property type="evidence" value="ECO:0007669"/>
    <property type="project" value="TreeGrafter"/>
</dbReference>
<gene>
    <name evidence="5" type="ORF">BU26DRAFT_19434</name>
</gene>
<dbReference type="Proteomes" id="UP000800094">
    <property type="component" value="Unassembled WGS sequence"/>
</dbReference>
<reference evidence="5" key="1">
    <citation type="journal article" date="2020" name="Stud. Mycol.">
        <title>101 Dothideomycetes genomes: a test case for predicting lifestyles and emergence of pathogens.</title>
        <authorList>
            <person name="Haridas S."/>
            <person name="Albert R."/>
            <person name="Binder M."/>
            <person name="Bloem J."/>
            <person name="Labutti K."/>
            <person name="Salamov A."/>
            <person name="Andreopoulos B."/>
            <person name="Baker S."/>
            <person name="Barry K."/>
            <person name="Bills G."/>
            <person name="Bluhm B."/>
            <person name="Cannon C."/>
            <person name="Castanera R."/>
            <person name="Culley D."/>
            <person name="Daum C."/>
            <person name="Ezra D."/>
            <person name="Gonzalez J."/>
            <person name="Henrissat B."/>
            <person name="Kuo A."/>
            <person name="Liang C."/>
            <person name="Lipzen A."/>
            <person name="Lutzoni F."/>
            <person name="Magnuson J."/>
            <person name="Mondo S."/>
            <person name="Nolan M."/>
            <person name="Ohm R."/>
            <person name="Pangilinan J."/>
            <person name="Park H.-J."/>
            <person name="Ramirez L."/>
            <person name="Alfaro M."/>
            <person name="Sun H."/>
            <person name="Tritt A."/>
            <person name="Yoshinaga Y."/>
            <person name="Zwiers L.-H."/>
            <person name="Turgeon B."/>
            <person name="Goodwin S."/>
            <person name="Spatafora J."/>
            <person name="Crous P."/>
            <person name="Grigoriev I."/>
        </authorList>
    </citation>
    <scope>NUCLEOTIDE SEQUENCE</scope>
    <source>
        <strain evidence="5">CBS 122368</strain>
    </source>
</reference>
<protein>
    <recommendedName>
        <fullName evidence="3">Type 1 phosphatases regulator</fullName>
    </recommendedName>
</protein>
<comment type="similarity">
    <text evidence="2 3">Belongs to the YPI1 family.</text>
</comment>
<evidence type="ECO:0000313" key="5">
    <source>
        <dbReference type="EMBL" id="KAF2256336.1"/>
    </source>
</evidence>
<evidence type="ECO:0000313" key="6">
    <source>
        <dbReference type="Proteomes" id="UP000800094"/>
    </source>
</evidence>
<accession>A0A6A6J117</accession>
<evidence type="ECO:0000256" key="1">
    <source>
        <dbReference type="ARBA" id="ARBA00003401"/>
    </source>
</evidence>
<organism evidence="5 6">
    <name type="scientific">Trematosphaeria pertusa</name>
    <dbReference type="NCBI Taxonomy" id="390896"/>
    <lineage>
        <taxon>Eukaryota</taxon>
        <taxon>Fungi</taxon>
        <taxon>Dikarya</taxon>
        <taxon>Ascomycota</taxon>
        <taxon>Pezizomycotina</taxon>
        <taxon>Dothideomycetes</taxon>
        <taxon>Pleosporomycetidae</taxon>
        <taxon>Pleosporales</taxon>
        <taxon>Massarineae</taxon>
        <taxon>Trematosphaeriaceae</taxon>
        <taxon>Trematosphaeria</taxon>
    </lineage>
</organism>
<dbReference type="PANTHER" id="PTHR20835">
    <property type="entry name" value="E3 UBIQUITIN-PROTEIN LIGASE PPP1R11-RELATED"/>
    <property type="match status" value="1"/>
</dbReference>
<dbReference type="GeneID" id="54573854"/>
<proteinExistence type="inferred from homology"/>
<evidence type="ECO:0000256" key="3">
    <source>
        <dbReference type="RuleBase" id="RU367162"/>
    </source>
</evidence>
<keyword evidence="6" id="KW-1185">Reference proteome</keyword>
<comment type="function">
    <text evidence="1 3">Regulator of type 1 phosphatases which maintains protein phosphatase activity under strict control.</text>
</comment>
<dbReference type="EMBL" id="ML987189">
    <property type="protein sequence ID" value="KAF2256336.1"/>
    <property type="molecule type" value="Genomic_DNA"/>
</dbReference>
<dbReference type="OrthoDB" id="307488at2759"/>
<feature type="region of interest" description="Disordered" evidence="4">
    <location>
        <begin position="1"/>
        <end position="168"/>
    </location>
</feature>
<feature type="compositionally biased region" description="Basic and acidic residues" evidence="4">
    <location>
        <begin position="40"/>
        <end position="52"/>
    </location>
</feature>
<feature type="compositionally biased region" description="Basic and acidic residues" evidence="4">
    <location>
        <begin position="121"/>
        <end position="148"/>
    </location>
</feature>
<evidence type="ECO:0000256" key="4">
    <source>
        <dbReference type="SAM" id="MobiDB-lite"/>
    </source>
</evidence>
<evidence type="ECO:0000256" key="2">
    <source>
        <dbReference type="ARBA" id="ARBA00005605"/>
    </source>
</evidence>
<feature type="compositionally biased region" description="Acidic residues" evidence="4">
    <location>
        <begin position="81"/>
        <end position="99"/>
    </location>
</feature>
<comment type="subcellular location">
    <subcellularLocation>
        <location evidence="3">Nucleus</location>
    </subcellularLocation>
</comment>
<dbReference type="InterPro" id="IPR011107">
    <property type="entry name" value="PPI_Ypi1"/>
</dbReference>
<dbReference type="Pfam" id="PF07491">
    <property type="entry name" value="PPI_Ypi1"/>
    <property type="match status" value="1"/>
</dbReference>
<dbReference type="AlphaFoldDB" id="A0A6A6J117"/>
<keyword evidence="3" id="KW-0539">Nucleus</keyword>